<evidence type="ECO:0000313" key="3">
    <source>
        <dbReference type="Proteomes" id="UP001595969"/>
    </source>
</evidence>
<name>A0ABV9MWW8_9ENTE</name>
<evidence type="ECO:0000259" key="1">
    <source>
        <dbReference type="PROSITE" id="PS50206"/>
    </source>
</evidence>
<protein>
    <submittedName>
        <fullName evidence="2">Rhodanese-like domain-containing protein</fullName>
    </submittedName>
</protein>
<keyword evidence="3" id="KW-1185">Reference proteome</keyword>
<evidence type="ECO:0000313" key="2">
    <source>
        <dbReference type="EMBL" id="MFC4720501.1"/>
    </source>
</evidence>
<feature type="domain" description="Rhodanese" evidence="1">
    <location>
        <begin position="13"/>
        <end position="190"/>
    </location>
</feature>
<accession>A0ABV9MWW8</accession>
<dbReference type="InterPro" id="IPR001763">
    <property type="entry name" value="Rhodanese-like_dom"/>
</dbReference>
<reference evidence="3" key="1">
    <citation type="journal article" date="2019" name="Int. J. Syst. Evol. Microbiol.">
        <title>The Global Catalogue of Microorganisms (GCM) 10K type strain sequencing project: providing services to taxonomists for standard genome sequencing and annotation.</title>
        <authorList>
            <consortium name="The Broad Institute Genomics Platform"/>
            <consortium name="The Broad Institute Genome Sequencing Center for Infectious Disease"/>
            <person name="Wu L."/>
            <person name="Ma J."/>
        </authorList>
    </citation>
    <scope>NUCLEOTIDE SEQUENCE [LARGE SCALE GENOMIC DNA]</scope>
    <source>
        <strain evidence="3">CGMCC 1.19032</strain>
    </source>
</reference>
<dbReference type="RefSeq" id="WP_204654681.1">
    <property type="nucleotide sequence ID" value="NZ_JAFBFD010000035.1"/>
</dbReference>
<dbReference type="Gene3D" id="3.40.250.10">
    <property type="entry name" value="Rhodanese-like domain"/>
    <property type="match status" value="2"/>
</dbReference>
<sequence>MKKINYLTITEQQLVDIRPQHAYQTGHIEYSVNLTPKNFKKLATTLLAIDKPLVFVLSKDEINNLPMLEILVKELGFQQLEGYLPITEVPNESLKVAKTITASALLEQTEDDYILLDVRDQSTVTIPAPEKNLVKLAIKDLADTYTQLPPNKTIYTLCGSGNSATTAASFLTKKGWQTAIVEGGANAIQKSQQR</sequence>
<proteinExistence type="predicted"/>
<dbReference type="InterPro" id="IPR050229">
    <property type="entry name" value="GlpE_sulfurtransferase"/>
</dbReference>
<dbReference type="Pfam" id="PF00581">
    <property type="entry name" value="Rhodanese"/>
    <property type="match status" value="2"/>
</dbReference>
<dbReference type="PANTHER" id="PTHR43031">
    <property type="entry name" value="FAD-DEPENDENT OXIDOREDUCTASE"/>
    <property type="match status" value="1"/>
</dbReference>
<gene>
    <name evidence="2" type="ORF">ACFO5I_12285</name>
</gene>
<dbReference type="EMBL" id="JBHSGS010000064">
    <property type="protein sequence ID" value="MFC4720501.1"/>
    <property type="molecule type" value="Genomic_DNA"/>
</dbReference>
<dbReference type="Proteomes" id="UP001595969">
    <property type="component" value="Unassembled WGS sequence"/>
</dbReference>
<dbReference type="PANTHER" id="PTHR43031:SF16">
    <property type="entry name" value="OXIDOREDUCTASE"/>
    <property type="match status" value="1"/>
</dbReference>
<dbReference type="SUPFAM" id="SSF52821">
    <property type="entry name" value="Rhodanese/Cell cycle control phosphatase"/>
    <property type="match status" value="2"/>
</dbReference>
<dbReference type="SMART" id="SM00450">
    <property type="entry name" value="RHOD"/>
    <property type="match status" value="1"/>
</dbReference>
<dbReference type="InterPro" id="IPR036873">
    <property type="entry name" value="Rhodanese-like_dom_sf"/>
</dbReference>
<dbReference type="CDD" id="cd00158">
    <property type="entry name" value="RHOD"/>
    <property type="match status" value="1"/>
</dbReference>
<dbReference type="PROSITE" id="PS50206">
    <property type="entry name" value="RHODANESE_3"/>
    <property type="match status" value="1"/>
</dbReference>
<organism evidence="2 3">
    <name type="scientific">Enterococcus lemanii</name>
    <dbReference type="NCBI Taxonomy" id="1159752"/>
    <lineage>
        <taxon>Bacteria</taxon>
        <taxon>Bacillati</taxon>
        <taxon>Bacillota</taxon>
        <taxon>Bacilli</taxon>
        <taxon>Lactobacillales</taxon>
        <taxon>Enterococcaceae</taxon>
        <taxon>Enterococcus</taxon>
    </lineage>
</organism>
<comment type="caution">
    <text evidence="2">The sequence shown here is derived from an EMBL/GenBank/DDBJ whole genome shotgun (WGS) entry which is preliminary data.</text>
</comment>